<feature type="compositionally biased region" description="Basic residues" evidence="1">
    <location>
        <begin position="33"/>
        <end position="44"/>
    </location>
</feature>
<evidence type="ECO:0000313" key="2">
    <source>
        <dbReference type="EMBL" id="GIY94022.1"/>
    </source>
</evidence>
<feature type="compositionally biased region" description="Basic and acidic residues" evidence="1">
    <location>
        <begin position="291"/>
        <end position="305"/>
    </location>
</feature>
<gene>
    <name evidence="2" type="ORF">CEXT_643161</name>
</gene>
<feature type="region of interest" description="Disordered" evidence="1">
    <location>
        <begin position="1"/>
        <end position="96"/>
    </location>
</feature>
<protein>
    <submittedName>
        <fullName evidence="2">Uncharacterized protein</fullName>
    </submittedName>
</protein>
<sequence>MISESEENDELSQELNEVEQRDCSDVKTTSGHTKPKRLKGRKQRRSGDATGETQADENAGEAKSLNDEKSKCIVSPLLERNTSRPTRVPKAPKNTTSFIMDDNAECKNFENFLLKNSASQQRRPTASPRLMDPKQLAKEFHEIYEKEKQVLIQSKLLTSVEDEEEMGNMSLADGPKKLLSHLNLWVARINEADHLTEQVDRDSISFKESSTILPDGMPSSTSFIYSKDLSDSDGSDQNWRAMLNRHSPTSTLSCSALVNANLSTLGHSPAHHKHSNLRQDPNFGSEVTRTANDRKLDPNDTEHSPMHNSSNASHKFFDEISNDGIKHEFLIHDSNNKHC</sequence>
<name>A0AAV4XH97_CAEEX</name>
<keyword evidence="3" id="KW-1185">Reference proteome</keyword>
<dbReference type="Proteomes" id="UP001054945">
    <property type="component" value="Unassembled WGS sequence"/>
</dbReference>
<evidence type="ECO:0000313" key="3">
    <source>
        <dbReference type="Proteomes" id="UP001054945"/>
    </source>
</evidence>
<dbReference type="EMBL" id="BPLR01017734">
    <property type="protein sequence ID" value="GIY94022.1"/>
    <property type="molecule type" value="Genomic_DNA"/>
</dbReference>
<evidence type="ECO:0000256" key="1">
    <source>
        <dbReference type="SAM" id="MobiDB-lite"/>
    </source>
</evidence>
<organism evidence="2 3">
    <name type="scientific">Caerostris extrusa</name>
    <name type="common">Bark spider</name>
    <name type="synonym">Caerostris bankana</name>
    <dbReference type="NCBI Taxonomy" id="172846"/>
    <lineage>
        <taxon>Eukaryota</taxon>
        <taxon>Metazoa</taxon>
        <taxon>Ecdysozoa</taxon>
        <taxon>Arthropoda</taxon>
        <taxon>Chelicerata</taxon>
        <taxon>Arachnida</taxon>
        <taxon>Araneae</taxon>
        <taxon>Araneomorphae</taxon>
        <taxon>Entelegynae</taxon>
        <taxon>Araneoidea</taxon>
        <taxon>Araneidae</taxon>
        <taxon>Caerostris</taxon>
    </lineage>
</organism>
<dbReference type="AlphaFoldDB" id="A0AAV4XH97"/>
<feature type="compositionally biased region" description="Acidic residues" evidence="1">
    <location>
        <begin position="1"/>
        <end position="12"/>
    </location>
</feature>
<proteinExistence type="predicted"/>
<reference evidence="2 3" key="1">
    <citation type="submission" date="2021-06" db="EMBL/GenBank/DDBJ databases">
        <title>Caerostris extrusa draft genome.</title>
        <authorList>
            <person name="Kono N."/>
            <person name="Arakawa K."/>
        </authorList>
    </citation>
    <scope>NUCLEOTIDE SEQUENCE [LARGE SCALE GENOMIC DNA]</scope>
</reference>
<accession>A0AAV4XH97</accession>
<comment type="caution">
    <text evidence="2">The sequence shown here is derived from an EMBL/GenBank/DDBJ whole genome shotgun (WGS) entry which is preliminary data.</text>
</comment>
<feature type="region of interest" description="Disordered" evidence="1">
    <location>
        <begin position="265"/>
        <end position="313"/>
    </location>
</feature>